<dbReference type="GeneID" id="77731924"/>
<dbReference type="GO" id="GO:0005886">
    <property type="term" value="C:plasma membrane"/>
    <property type="evidence" value="ECO:0007669"/>
    <property type="project" value="UniProtKB-SubCell"/>
</dbReference>
<dbReference type="Proteomes" id="UP001164286">
    <property type="component" value="Unassembled WGS sequence"/>
</dbReference>
<evidence type="ECO:0000256" key="8">
    <source>
        <dbReference type="ARBA" id="ARBA00022989"/>
    </source>
</evidence>
<proteinExistence type="inferred from homology"/>
<dbReference type="GO" id="GO:0015677">
    <property type="term" value="P:copper ion import"/>
    <property type="evidence" value="ECO:0007669"/>
    <property type="project" value="TreeGrafter"/>
</dbReference>
<dbReference type="Gene3D" id="3.40.50.80">
    <property type="entry name" value="Nucleotide-binding domain of ferredoxin-NADP reductase (FNR) module"/>
    <property type="match status" value="1"/>
</dbReference>
<dbReference type="EC" id="1.16.1.9" evidence="3"/>
<organism evidence="17 18">
    <name type="scientific">Dioszegia hungarica</name>
    <dbReference type="NCBI Taxonomy" id="4972"/>
    <lineage>
        <taxon>Eukaryota</taxon>
        <taxon>Fungi</taxon>
        <taxon>Dikarya</taxon>
        <taxon>Basidiomycota</taxon>
        <taxon>Agaricomycotina</taxon>
        <taxon>Tremellomycetes</taxon>
        <taxon>Tremellales</taxon>
        <taxon>Bulleribasidiaceae</taxon>
        <taxon>Dioszegia</taxon>
    </lineage>
</organism>
<evidence type="ECO:0000256" key="2">
    <source>
        <dbReference type="ARBA" id="ARBA00006278"/>
    </source>
</evidence>
<dbReference type="InterPro" id="IPR013130">
    <property type="entry name" value="Fe3_Rdtase_TM_dom"/>
</dbReference>
<comment type="catalytic activity">
    <reaction evidence="13">
        <text>2 a Fe(II)-siderophore + NADP(+) + H(+) = 2 a Fe(III)-siderophore + NADPH</text>
        <dbReference type="Rhea" id="RHEA:28795"/>
        <dbReference type="Rhea" id="RHEA-COMP:11342"/>
        <dbReference type="Rhea" id="RHEA-COMP:11344"/>
        <dbReference type="ChEBI" id="CHEBI:15378"/>
        <dbReference type="ChEBI" id="CHEBI:29033"/>
        <dbReference type="ChEBI" id="CHEBI:29034"/>
        <dbReference type="ChEBI" id="CHEBI:57783"/>
        <dbReference type="ChEBI" id="CHEBI:58349"/>
        <dbReference type="EC" id="1.16.1.9"/>
    </reaction>
</comment>
<feature type="transmembrane region" description="Helical" evidence="15">
    <location>
        <begin position="221"/>
        <end position="243"/>
    </location>
</feature>
<keyword evidence="10" id="KW-0406">Ion transport</keyword>
<feature type="region of interest" description="Disordered" evidence="14">
    <location>
        <begin position="1"/>
        <end position="27"/>
    </location>
</feature>
<evidence type="ECO:0000256" key="6">
    <source>
        <dbReference type="ARBA" id="ARBA00022692"/>
    </source>
</evidence>
<evidence type="ECO:0000256" key="9">
    <source>
        <dbReference type="ARBA" id="ARBA00023002"/>
    </source>
</evidence>
<dbReference type="GO" id="GO:0006826">
    <property type="term" value="P:iron ion transport"/>
    <property type="evidence" value="ECO:0007669"/>
    <property type="project" value="UniProtKB-ARBA"/>
</dbReference>
<evidence type="ECO:0000256" key="13">
    <source>
        <dbReference type="ARBA" id="ARBA00048483"/>
    </source>
</evidence>
<dbReference type="Pfam" id="PF01794">
    <property type="entry name" value="Ferric_reduct"/>
    <property type="match status" value="1"/>
</dbReference>
<dbReference type="SFLD" id="SFLDG01168">
    <property type="entry name" value="Ferric_reductase_subgroup_(FRE"/>
    <property type="match status" value="1"/>
</dbReference>
<evidence type="ECO:0000256" key="15">
    <source>
        <dbReference type="SAM" id="Phobius"/>
    </source>
</evidence>
<dbReference type="InterPro" id="IPR013121">
    <property type="entry name" value="Fe_red_NAD-bd_6"/>
</dbReference>
<keyword evidence="8 15" id="KW-1133">Transmembrane helix</keyword>
<dbReference type="GO" id="GO:0006879">
    <property type="term" value="P:intracellular iron ion homeostasis"/>
    <property type="evidence" value="ECO:0007669"/>
    <property type="project" value="TreeGrafter"/>
</dbReference>
<keyword evidence="4" id="KW-0813">Transport</keyword>
<gene>
    <name evidence="17" type="ORF">MKK02DRAFT_44000</name>
</gene>
<keyword evidence="5" id="KW-1003">Cell membrane</keyword>
<dbReference type="AlphaFoldDB" id="A0AA38H9G8"/>
<accession>A0AA38H9G8</accession>
<evidence type="ECO:0000256" key="3">
    <source>
        <dbReference type="ARBA" id="ARBA00012668"/>
    </source>
</evidence>
<evidence type="ECO:0000256" key="10">
    <source>
        <dbReference type="ARBA" id="ARBA00023065"/>
    </source>
</evidence>
<dbReference type="InterPro" id="IPR017938">
    <property type="entry name" value="Riboflavin_synthase-like_b-brl"/>
</dbReference>
<dbReference type="CDD" id="cd06186">
    <property type="entry name" value="NOX_Duox_like_FAD_NADP"/>
    <property type="match status" value="1"/>
</dbReference>
<dbReference type="InterPro" id="IPR039261">
    <property type="entry name" value="FNR_nucleotide-bd"/>
</dbReference>
<keyword evidence="12" id="KW-0325">Glycoprotein</keyword>
<evidence type="ECO:0000256" key="14">
    <source>
        <dbReference type="SAM" id="MobiDB-lite"/>
    </source>
</evidence>
<dbReference type="SFLD" id="SFLDS00052">
    <property type="entry name" value="Ferric_Reductase_Domain"/>
    <property type="match status" value="1"/>
</dbReference>
<feature type="transmembrane region" description="Helical" evidence="15">
    <location>
        <begin position="292"/>
        <end position="315"/>
    </location>
</feature>
<feature type="transmembrane region" description="Helical" evidence="15">
    <location>
        <begin position="358"/>
        <end position="382"/>
    </location>
</feature>
<feature type="transmembrane region" description="Helical" evidence="15">
    <location>
        <begin position="394"/>
        <end position="414"/>
    </location>
</feature>
<dbReference type="PANTHER" id="PTHR32361:SF9">
    <property type="entry name" value="FERRIC REDUCTASE TRANSMEMBRANE COMPONENT 3-RELATED"/>
    <property type="match status" value="1"/>
</dbReference>
<evidence type="ECO:0000259" key="16">
    <source>
        <dbReference type="PROSITE" id="PS51384"/>
    </source>
</evidence>
<dbReference type="InterPro" id="IPR051410">
    <property type="entry name" value="Ferric/Cupric_Reductase"/>
</dbReference>
<evidence type="ECO:0000256" key="1">
    <source>
        <dbReference type="ARBA" id="ARBA00004651"/>
    </source>
</evidence>
<keyword evidence="11 15" id="KW-0472">Membrane</keyword>
<evidence type="ECO:0000256" key="12">
    <source>
        <dbReference type="ARBA" id="ARBA00023180"/>
    </source>
</evidence>
<comment type="subcellular location">
    <subcellularLocation>
        <location evidence="1">Cell membrane</location>
        <topology evidence="1">Multi-pass membrane protein</topology>
    </subcellularLocation>
</comment>
<keyword evidence="9" id="KW-0560">Oxidoreductase</keyword>
<feature type="transmembrane region" description="Helical" evidence="15">
    <location>
        <begin position="420"/>
        <end position="437"/>
    </location>
</feature>
<protein>
    <recommendedName>
        <fullName evidence="3">ferric-chelate reductase (NADPH)</fullName>
        <ecNumber evidence="3">1.16.1.9</ecNumber>
    </recommendedName>
</protein>
<evidence type="ECO:0000313" key="18">
    <source>
        <dbReference type="Proteomes" id="UP001164286"/>
    </source>
</evidence>
<keyword evidence="7" id="KW-0249">Electron transport</keyword>
<comment type="similarity">
    <text evidence="2">Belongs to the ferric reductase (FRE) family.</text>
</comment>
<dbReference type="GO" id="GO:0052851">
    <property type="term" value="F:ferric-chelate reductase (NADPH) activity"/>
    <property type="evidence" value="ECO:0007669"/>
    <property type="project" value="UniProtKB-EC"/>
</dbReference>
<dbReference type="PANTHER" id="PTHR32361">
    <property type="entry name" value="FERRIC/CUPRIC REDUCTASE TRANSMEMBRANE COMPONENT"/>
    <property type="match status" value="1"/>
</dbReference>
<dbReference type="EMBL" id="JAKWFO010000005">
    <property type="protein sequence ID" value="KAI9635314.1"/>
    <property type="molecule type" value="Genomic_DNA"/>
</dbReference>
<dbReference type="Gene3D" id="2.40.30.10">
    <property type="entry name" value="Translation factors"/>
    <property type="match status" value="1"/>
</dbReference>
<dbReference type="InterPro" id="IPR013112">
    <property type="entry name" value="FAD-bd_8"/>
</dbReference>
<keyword evidence="6 15" id="KW-0812">Transmembrane</keyword>
<evidence type="ECO:0000256" key="7">
    <source>
        <dbReference type="ARBA" id="ARBA00022982"/>
    </source>
</evidence>
<evidence type="ECO:0000313" key="17">
    <source>
        <dbReference type="EMBL" id="KAI9635314.1"/>
    </source>
</evidence>
<dbReference type="InterPro" id="IPR017927">
    <property type="entry name" value="FAD-bd_FR_type"/>
</dbReference>
<comment type="caution">
    <text evidence="17">The sequence shown here is derived from an EMBL/GenBank/DDBJ whole genome shotgun (WGS) entry which is preliminary data.</text>
</comment>
<dbReference type="PROSITE" id="PS51384">
    <property type="entry name" value="FAD_FR"/>
    <property type="match status" value="1"/>
</dbReference>
<feature type="domain" description="FAD-binding FR-type" evidence="16">
    <location>
        <begin position="450"/>
        <end position="566"/>
    </location>
</feature>
<evidence type="ECO:0000256" key="4">
    <source>
        <dbReference type="ARBA" id="ARBA00022448"/>
    </source>
</evidence>
<dbReference type="Pfam" id="PF08030">
    <property type="entry name" value="NAD_binding_6"/>
    <property type="match status" value="1"/>
</dbReference>
<feature type="transmembrane region" description="Helical" evidence="15">
    <location>
        <begin position="444"/>
        <end position="461"/>
    </location>
</feature>
<keyword evidence="18" id="KW-1185">Reference proteome</keyword>
<sequence length="744" mass="82092">MTSQGTVSPAEKRLPEYTYDSSSPKSQPFTWKSWLLTKDFVPAQPGKELHLPLDYGNATIEVSQGGPLGRARFRLLPDDPASTGDPSPTHEDSMKLRSIILMDMYRVGDEIKTIDENGMETTTCIFECDLYEYTTPGDYPWEAMDLWGPSEGESGNFLFFYLDLGLTSLLISKKMQRRGSLDLPGYNGTNVWYAPGTAINSTEAFHHASDLEEAAYLANRYMFIAMMVIMLAYIFAQMPYTYIRIRANGIWHGFRLSNGVAMERNMPKRLRHRQWPIPVRRIPFFDLPLSEFLLVALMWAVGVGIAGWCQATFLTDASRSTLVVMSLLALTAGLGIKSGGVGTWVVHGYTAVNFLHRWTGRLVLLLSTLHVIAYLVVFYQAGIAKQEMAKPENYLAALGYAGLCLTGVLSIGYVRRRWWLLFKFGHHIGILLLMAGLNYHSQDVVPYLLAIWALLVINTVVRSITTRITTATITPLPGAASTLVTFPALTKGFTPGQHVRVRLLVPSLWTSSFESHPFTIAATEGQEVTLVIKVAGDWTESLYNLALERKTMRCSVEGPYGGPLNFLFPAFRSVMIAVGGSGISFGLGVVRGLLADVAAARSKCQHVLLVWTVKDRATLDDLSPILLEMIHTAETIKASNEHFIFDLRLHFTAKDAFSADKEDKIGLEKTKGDLKTVVFQGRPDLAGILTQLIAAQPEGDGGVGVGVCGPTALGDSVERIVRAIPCADRKRVGGVELHAERFSL</sequence>
<dbReference type="RefSeq" id="XP_052945091.1">
    <property type="nucleotide sequence ID" value="XM_053092719.1"/>
</dbReference>
<reference evidence="17" key="1">
    <citation type="journal article" date="2022" name="G3 (Bethesda)">
        <title>High quality genome of the basidiomycete yeast Dioszegia hungarica PDD-24b-2 isolated from cloud water.</title>
        <authorList>
            <person name="Jarrige D."/>
            <person name="Haridas S."/>
            <person name="Bleykasten-Grosshans C."/>
            <person name="Joly M."/>
            <person name="Nadalig T."/>
            <person name="Sancelme M."/>
            <person name="Vuilleumier S."/>
            <person name="Grigoriev I.V."/>
            <person name="Amato P."/>
            <person name="Bringel F."/>
        </authorList>
    </citation>
    <scope>NUCLEOTIDE SEQUENCE</scope>
    <source>
        <strain evidence="17">PDD-24b-2</strain>
    </source>
</reference>
<evidence type="ECO:0000256" key="11">
    <source>
        <dbReference type="ARBA" id="ARBA00023136"/>
    </source>
</evidence>
<name>A0AA38H9G8_9TREE</name>
<dbReference type="Pfam" id="PF08022">
    <property type="entry name" value="FAD_binding_8"/>
    <property type="match status" value="1"/>
</dbReference>
<feature type="transmembrane region" description="Helical" evidence="15">
    <location>
        <begin position="322"/>
        <end position="346"/>
    </location>
</feature>
<dbReference type="SUPFAM" id="SSF63380">
    <property type="entry name" value="Riboflavin synthase domain-like"/>
    <property type="match status" value="1"/>
</dbReference>
<evidence type="ECO:0000256" key="5">
    <source>
        <dbReference type="ARBA" id="ARBA00022475"/>
    </source>
</evidence>